<dbReference type="GO" id="GO:0042545">
    <property type="term" value="P:cell wall modification"/>
    <property type="evidence" value="ECO:0007669"/>
    <property type="project" value="UniProtKB-UniRule"/>
</dbReference>
<feature type="domain" description="Pectinesterase catalytic" evidence="9">
    <location>
        <begin position="10"/>
        <end position="301"/>
    </location>
</feature>
<dbReference type="AlphaFoldDB" id="A0ABD1ZDR4"/>
<dbReference type="EC" id="3.1.1.11" evidence="3 8"/>
<evidence type="ECO:0000256" key="4">
    <source>
        <dbReference type="ARBA" id="ARBA00022801"/>
    </source>
</evidence>
<gene>
    <name evidence="10" type="ORF">R1flu_017616</name>
</gene>
<reference evidence="10 11" key="1">
    <citation type="submission" date="2024-09" db="EMBL/GenBank/DDBJ databases">
        <title>Chromosome-scale assembly of Riccia fluitans.</title>
        <authorList>
            <person name="Paukszto L."/>
            <person name="Sawicki J."/>
            <person name="Karawczyk K."/>
            <person name="Piernik-Szablinska J."/>
            <person name="Szczecinska M."/>
            <person name="Mazdziarz M."/>
        </authorList>
    </citation>
    <scope>NUCLEOTIDE SEQUENCE [LARGE SCALE GENOMIC DNA]</scope>
    <source>
        <strain evidence="10">Rf_01</strain>
        <tissue evidence="10">Aerial parts of the thallus</tissue>
    </source>
</reference>
<comment type="similarity">
    <text evidence="2">Belongs to the pectinesterase family.</text>
</comment>
<dbReference type="PANTHER" id="PTHR31321:SF12">
    <property type="entry name" value="PECTINESTERASE 31"/>
    <property type="match status" value="1"/>
</dbReference>
<evidence type="ECO:0000313" key="10">
    <source>
        <dbReference type="EMBL" id="KAL2649488.1"/>
    </source>
</evidence>
<evidence type="ECO:0000256" key="3">
    <source>
        <dbReference type="ARBA" id="ARBA00013229"/>
    </source>
</evidence>
<dbReference type="SUPFAM" id="SSF51126">
    <property type="entry name" value="Pectin lyase-like"/>
    <property type="match status" value="1"/>
</dbReference>
<dbReference type="InterPro" id="IPR000070">
    <property type="entry name" value="Pectinesterase_cat"/>
</dbReference>
<dbReference type="Proteomes" id="UP001605036">
    <property type="component" value="Unassembled WGS sequence"/>
</dbReference>
<evidence type="ECO:0000256" key="6">
    <source>
        <dbReference type="ARBA" id="ARBA00047928"/>
    </source>
</evidence>
<dbReference type="GO" id="GO:0030599">
    <property type="term" value="F:pectinesterase activity"/>
    <property type="evidence" value="ECO:0007669"/>
    <property type="project" value="UniProtKB-UniRule"/>
</dbReference>
<dbReference type="GO" id="GO:0045490">
    <property type="term" value="P:pectin catabolic process"/>
    <property type="evidence" value="ECO:0007669"/>
    <property type="project" value="UniProtKB-UniRule"/>
</dbReference>
<evidence type="ECO:0000256" key="1">
    <source>
        <dbReference type="ARBA" id="ARBA00005184"/>
    </source>
</evidence>
<dbReference type="InterPro" id="IPR011050">
    <property type="entry name" value="Pectin_lyase_fold/virulence"/>
</dbReference>
<sequence>MSRRKGPREIIVSQHAGGHCRTVQEAIDFVPLNNTQRVIIRIGSGVYTQPIYVPKTKNLITLTSFGPEITILSWNNTATSCRHHQGKEVIGTGTFACGTIIVEGEDFIAENLTFENSAPQGSGQAVAIRVTADRCAFYNCRFLGWQDTAYLHYGRLYFRDCYIEGSVDFIFGNATALLDHCHIHCKAKGFITAQQRRSDTESTGYVFLRCVIKGNGDPKSSMHLGRPWAQHARVVFGYTYMDSCILPAGWNNWDNASNEKTACYYEYRCFGRGSDTKKRVPWARVSRPEDADLYLSTAFIDPKRTWISTYDSIQTRPTMPTPLSV</sequence>
<evidence type="ECO:0000256" key="2">
    <source>
        <dbReference type="ARBA" id="ARBA00008891"/>
    </source>
</evidence>
<keyword evidence="5 8" id="KW-0063">Aspartyl esterase</keyword>
<protein>
    <recommendedName>
        <fullName evidence="3 8">Pectinesterase</fullName>
        <ecNumber evidence="3 8">3.1.1.11</ecNumber>
    </recommendedName>
</protein>
<comment type="caution">
    <text evidence="10">The sequence shown here is derived from an EMBL/GenBank/DDBJ whole genome shotgun (WGS) entry which is preliminary data.</text>
</comment>
<evidence type="ECO:0000259" key="9">
    <source>
        <dbReference type="Pfam" id="PF01095"/>
    </source>
</evidence>
<organism evidence="10 11">
    <name type="scientific">Riccia fluitans</name>
    <dbReference type="NCBI Taxonomy" id="41844"/>
    <lineage>
        <taxon>Eukaryota</taxon>
        <taxon>Viridiplantae</taxon>
        <taxon>Streptophyta</taxon>
        <taxon>Embryophyta</taxon>
        <taxon>Marchantiophyta</taxon>
        <taxon>Marchantiopsida</taxon>
        <taxon>Marchantiidae</taxon>
        <taxon>Marchantiales</taxon>
        <taxon>Ricciaceae</taxon>
        <taxon>Riccia</taxon>
    </lineage>
</organism>
<dbReference type="Gene3D" id="2.160.20.10">
    <property type="entry name" value="Single-stranded right-handed beta-helix, Pectin lyase-like"/>
    <property type="match status" value="1"/>
</dbReference>
<keyword evidence="11" id="KW-1185">Reference proteome</keyword>
<comment type="pathway">
    <text evidence="1 8">Glycan metabolism; pectin degradation; 2-dehydro-3-deoxy-D-gluconate from pectin: step 1/5.</text>
</comment>
<dbReference type="InterPro" id="IPR012334">
    <property type="entry name" value="Pectin_lyas_fold"/>
</dbReference>
<accession>A0ABD1ZDR4</accession>
<comment type="catalytic activity">
    <reaction evidence="6 8">
        <text>[(1-&gt;4)-alpha-D-galacturonosyl methyl ester](n) + n H2O = [(1-&gt;4)-alpha-D-galacturonosyl](n) + n methanol + n H(+)</text>
        <dbReference type="Rhea" id="RHEA:22380"/>
        <dbReference type="Rhea" id="RHEA-COMP:14570"/>
        <dbReference type="Rhea" id="RHEA-COMP:14573"/>
        <dbReference type="ChEBI" id="CHEBI:15377"/>
        <dbReference type="ChEBI" id="CHEBI:15378"/>
        <dbReference type="ChEBI" id="CHEBI:17790"/>
        <dbReference type="ChEBI" id="CHEBI:140522"/>
        <dbReference type="ChEBI" id="CHEBI:140523"/>
        <dbReference type="EC" id="3.1.1.11"/>
    </reaction>
</comment>
<dbReference type="PANTHER" id="PTHR31321">
    <property type="entry name" value="ACYL-COA THIOESTER HYDROLASE YBHC-RELATED"/>
    <property type="match status" value="1"/>
</dbReference>
<dbReference type="Pfam" id="PF01095">
    <property type="entry name" value="Pectinesterase"/>
    <property type="match status" value="1"/>
</dbReference>
<evidence type="ECO:0000256" key="8">
    <source>
        <dbReference type="RuleBase" id="RU000589"/>
    </source>
</evidence>
<dbReference type="PROSITE" id="PS00503">
    <property type="entry name" value="PECTINESTERASE_2"/>
    <property type="match status" value="1"/>
</dbReference>
<dbReference type="EMBL" id="JBHFFA010000001">
    <property type="protein sequence ID" value="KAL2649488.1"/>
    <property type="molecule type" value="Genomic_DNA"/>
</dbReference>
<evidence type="ECO:0000256" key="5">
    <source>
        <dbReference type="ARBA" id="ARBA00023085"/>
    </source>
</evidence>
<evidence type="ECO:0000313" key="11">
    <source>
        <dbReference type="Proteomes" id="UP001605036"/>
    </source>
</evidence>
<feature type="active site" evidence="7">
    <location>
        <position position="168"/>
    </location>
</feature>
<proteinExistence type="inferred from homology"/>
<dbReference type="InterPro" id="IPR033131">
    <property type="entry name" value="Pectinesterase_Asp_AS"/>
</dbReference>
<keyword evidence="4 8" id="KW-0378">Hydrolase</keyword>
<name>A0ABD1ZDR4_9MARC</name>
<evidence type="ECO:0000256" key="7">
    <source>
        <dbReference type="PROSITE-ProRule" id="PRU10040"/>
    </source>
</evidence>